<evidence type="ECO:0000256" key="1">
    <source>
        <dbReference type="ARBA" id="ARBA00004571"/>
    </source>
</evidence>
<dbReference type="NCBIfam" id="TIGR04057">
    <property type="entry name" value="SusC_RagA_signa"/>
    <property type="match status" value="1"/>
</dbReference>
<keyword evidence="2 8" id="KW-0813">Transport</keyword>
<dbReference type="InterPro" id="IPR037066">
    <property type="entry name" value="Plug_dom_sf"/>
</dbReference>
<dbReference type="EMBL" id="ABQC02000012">
    <property type="protein sequence ID" value="EDY96556.1"/>
    <property type="molecule type" value="Genomic_DNA"/>
</dbReference>
<evidence type="ECO:0000256" key="4">
    <source>
        <dbReference type="ARBA" id="ARBA00022692"/>
    </source>
</evidence>
<evidence type="ECO:0000256" key="8">
    <source>
        <dbReference type="PROSITE-ProRule" id="PRU01360"/>
    </source>
</evidence>
<accession>B5CWA9</accession>
<dbReference type="RefSeq" id="WP_007558622.1">
    <property type="nucleotide sequence ID" value="NZ_DS990119.1"/>
</dbReference>
<dbReference type="InterPro" id="IPR012910">
    <property type="entry name" value="Plug_dom"/>
</dbReference>
<evidence type="ECO:0000256" key="3">
    <source>
        <dbReference type="ARBA" id="ARBA00022452"/>
    </source>
</evidence>
<keyword evidence="4 8" id="KW-0812">Transmembrane</keyword>
<protein>
    <submittedName>
        <fullName evidence="13">TonB-linked outer membrane protein, SusC/RagA family</fullName>
    </submittedName>
</protein>
<dbReference type="InterPro" id="IPR036942">
    <property type="entry name" value="Beta-barrel_TonB_sf"/>
</dbReference>
<feature type="domain" description="TonB-dependent receptor plug" evidence="12">
    <location>
        <begin position="116"/>
        <end position="224"/>
    </location>
</feature>
<dbReference type="Pfam" id="PF07715">
    <property type="entry name" value="Plug"/>
    <property type="match status" value="1"/>
</dbReference>
<evidence type="ECO:0000259" key="11">
    <source>
        <dbReference type="Pfam" id="PF00593"/>
    </source>
</evidence>
<dbReference type="HOGENOM" id="CLU_004317_0_2_10"/>
<dbReference type="Pfam" id="PF13715">
    <property type="entry name" value="CarbopepD_reg_2"/>
    <property type="match status" value="1"/>
</dbReference>
<evidence type="ECO:0000256" key="10">
    <source>
        <dbReference type="SAM" id="SignalP"/>
    </source>
</evidence>
<dbReference type="InterPro" id="IPR023996">
    <property type="entry name" value="TonB-dep_OMP_SusC/RagA"/>
</dbReference>
<dbReference type="GO" id="GO:0009279">
    <property type="term" value="C:cell outer membrane"/>
    <property type="evidence" value="ECO:0007669"/>
    <property type="project" value="UniProtKB-SubCell"/>
</dbReference>
<dbReference type="Pfam" id="PF00593">
    <property type="entry name" value="TonB_dep_Rec_b-barrel"/>
    <property type="match status" value="1"/>
</dbReference>
<dbReference type="FunFam" id="2.60.40.1120:FF:000003">
    <property type="entry name" value="Outer membrane protein Omp121"/>
    <property type="match status" value="1"/>
</dbReference>
<evidence type="ECO:0000256" key="5">
    <source>
        <dbReference type="ARBA" id="ARBA00023077"/>
    </source>
</evidence>
<name>B5CWA9_PHOPM</name>
<dbReference type="eggNOG" id="COG4206">
    <property type="taxonomic scope" value="Bacteria"/>
</dbReference>
<feature type="domain" description="TonB-dependent receptor-like beta-barrel" evidence="11">
    <location>
        <begin position="429"/>
        <end position="964"/>
    </location>
</feature>
<evidence type="ECO:0000256" key="2">
    <source>
        <dbReference type="ARBA" id="ARBA00022448"/>
    </source>
</evidence>
<feature type="signal peptide" evidence="10">
    <location>
        <begin position="1"/>
        <end position="21"/>
    </location>
</feature>
<evidence type="ECO:0000256" key="9">
    <source>
        <dbReference type="RuleBase" id="RU003357"/>
    </source>
</evidence>
<dbReference type="OrthoDB" id="9768177at2"/>
<dbReference type="InterPro" id="IPR000531">
    <property type="entry name" value="Beta-barrel_TonB"/>
</dbReference>
<organism evidence="13 14">
    <name type="scientific">Phocaeicola plebeius (strain DSM 17135 / JCM 12973 / CCUG 54634 / M2)</name>
    <name type="common">Bacteroides plebeius</name>
    <dbReference type="NCBI Taxonomy" id="484018"/>
    <lineage>
        <taxon>Bacteria</taxon>
        <taxon>Pseudomonadati</taxon>
        <taxon>Bacteroidota</taxon>
        <taxon>Bacteroidia</taxon>
        <taxon>Bacteroidales</taxon>
        <taxon>Bacteroidaceae</taxon>
        <taxon>Phocaeicola</taxon>
    </lineage>
</organism>
<proteinExistence type="inferred from homology"/>
<keyword evidence="3 8" id="KW-1134">Transmembrane beta strand</keyword>
<dbReference type="Proteomes" id="UP000003452">
    <property type="component" value="Unassembled WGS sequence"/>
</dbReference>
<dbReference type="GeneID" id="43183525"/>
<gene>
    <name evidence="13" type="ORF">BACPLE_00999</name>
</gene>
<keyword evidence="5 9" id="KW-0798">TonB box</keyword>
<dbReference type="PROSITE" id="PS52016">
    <property type="entry name" value="TONB_DEPENDENT_REC_3"/>
    <property type="match status" value="1"/>
</dbReference>
<dbReference type="InterPro" id="IPR008969">
    <property type="entry name" value="CarboxyPept-like_regulatory"/>
</dbReference>
<keyword evidence="6 8" id="KW-0472">Membrane</keyword>
<evidence type="ECO:0000259" key="12">
    <source>
        <dbReference type="Pfam" id="PF07715"/>
    </source>
</evidence>
<evidence type="ECO:0000313" key="13">
    <source>
        <dbReference type="EMBL" id="EDY96556.1"/>
    </source>
</evidence>
<dbReference type="InterPro" id="IPR039426">
    <property type="entry name" value="TonB-dep_rcpt-like"/>
</dbReference>
<reference evidence="13 14" key="1">
    <citation type="submission" date="2008-08" db="EMBL/GenBank/DDBJ databases">
        <title>Draft genome sequence of Bacteroides plebeius (DSM 17135).</title>
        <authorList>
            <person name="Sudarsanam P."/>
            <person name="Ley R."/>
            <person name="Guruge J."/>
            <person name="Turnbaugh P.J."/>
            <person name="Mahowald M."/>
            <person name="Liep D."/>
            <person name="Gordon J."/>
        </authorList>
    </citation>
    <scope>NUCLEOTIDE SEQUENCE [LARGE SCALE GENOMIC DNA]</scope>
    <source>
        <strain evidence="14">DSM 17135 / JCM 12973 / M2</strain>
    </source>
</reference>
<dbReference type="SUPFAM" id="SSF49464">
    <property type="entry name" value="Carboxypeptidase regulatory domain-like"/>
    <property type="match status" value="1"/>
</dbReference>
<reference evidence="13 14" key="2">
    <citation type="submission" date="2008-08" db="EMBL/GenBank/DDBJ databases">
        <authorList>
            <person name="Fulton L."/>
            <person name="Clifton S."/>
            <person name="Fulton B."/>
            <person name="Xu J."/>
            <person name="Minx P."/>
            <person name="Pepin K.H."/>
            <person name="Johnson M."/>
            <person name="Thiruvilangam P."/>
            <person name="Bhonagiri V."/>
            <person name="Nash W.E."/>
            <person name="Mardis E.R."/>
            <person name="Wilson R.K."/>
        </authorList>
    </citation>
    <scope>NUCLEOTIDE SEQUENCE [LARGE SCALE GENOMIC DNA]</scope>
    <source>
        <strain evidence="14">DSM 17135 / JCM 12973 / M2</strain>
    </source>
</reference>
<dbReference type="NCBIfam" id="TIGR04056">
    <property type="entry name" value="OMP_RagA_SusC"/>
    <property type="match status" value="1"/>
</dbReference>
<keyword evidence="10" id="KW-0732">Signal</keyword>
<dbReference type="SUPFAM" id="SSF56935">
    <property type="entry name" value="Porins"/>
    <property type="match status" value="1"/>
</dbReference>
<dbReference type="Gene3D" id="2.40.170.20">
    <property type="entry name" value="TonB-dependent receptor, beta-barrel domain"/>
    <property type="match status" value="1"/>
</dbReference>
<comment type="subcellular location">
    <subcellularLocation>
        <location evidence="1 8">Cell outer membrane</location>
        <topology evidence="1 8">Multi-pass membrane protein</topology>
    </subcellularLocation>
</comment>
<keyword evidence="7 8" id="KW-0998">Cell outer membrane</keyword>
<sequence length="1006" mass="111100">MKQRIVFVMCLCFLLMNGVLAQTKSLKGTVKDKLGESIIGASVLIEGTSQGTITDLDGNYVIENIPAGKNVLVVSYVGYQTQKLEINGRSVIDIVLQEDTEVLDEVVVVGYGVQRKTDVTSAVASIKKENFTQTVTSSSPLQMVQGKIPGLAMSRAGGGDPTSDMTLQIRGMSTINAGASPLIVIDGIPGGSMSTVSPNDIESIDVLRDGSAAAIYGSRGTSGVIIITTKKGVADGKTKIEYDGNVSFDQVSSTWDLLSGDEYRSLKESMMNSSIKLAQEKGQAMVDYGGNTDWMKEITRTAVSHQHYLSLNTSSKHSRTAASLTYNNYQGIVATSGKEEINGRISTEFKHFNDNLKVNLNLAYTSKTQVPIEKLALRQALFWNPTMTPYQEDGSYTPGADPLIYNNPVNLINETRREDKYNTLMGNAKITITPFKGMTLTGMIGLDRTESSLAWYKTSKHEEMMMKGKSGEAYKKSALNETRTLELTAGYNRQLIDDLNFDIMGGYSYQEFINEYLDATNYDFKFDDNGYNSIGSGAALKNGQASLDSYKGSSKLIAFFGRVVFNYKDKYLFNATVRHEGSSRFGKNHQWGTFPAASVAWRIINEPFMKEQKVFSDLKLRLGYGVTGNMIDQAYLNYVLFASQPIYAHNGSTSGNAYEPTYAPKTNANPDLKWETKKELNVGLDMAFLGGRLNANIDIYQRKSEDLLYKYNVPVPPYLASEMWGNIGTISNKGVEIGINATLIQKKNFSWSMNFNGSYNKNNVEKLTTADGDVQERYELNLASPMNGHWAVVTKVDAPIGNFWGFKYAGVNENGETMVYQLNEDKSIAMGEDGKPLTLRWLDAKGSEDNKTIIGNGMPKYYANMSHQFRYKNFDFSFLLRGVFGFDILNLGSAYQGSPTFNRVDNVLKSALTSPIYDEPSITDAVVENGNFVKLDNITLGYNFPIKNNKFISSLRLYGSVQNVATFTSYSGQNPELEINGTVVGVDNMDAYPVARTYSLGVKISF</sequence>
<dbReference type="Gene3D" id="2.60.40.1120">
    <property type="entry name" value="Carboxypeptidase-like, regulatory domain"/>
    <property type="match status" value="1"/>
</dbReference>
<evidence type="ECO:0000256" key="6">
    <source>
        <dbReference type="ARBA" id="ARBA00023136"/>
    </source>
</evidence>
<feature type="chain" id="PRO_5002830891" evidence="10">
    <location>
        <begin position="22"/>
        <end position="1006"/>
    </location>
</feature>
<evidence type="ECO:0000313" key="14">
    <source>
        <dbReference type="Proteomes" id="UP000003452"/>
    </source>
</evidence>
<comment type="caution">
    <text evidence="13">The sequence shown here is derived from an EMBL/GenBank/DDBJ whole genome shotgun (WGS) entry which is preliminary data.</text>
</comment>
<dbReference type="Gene3D" id="2.170.130.10">
    <property type="entry name" value="TonB-dependent receptor, plug domain"/>
    <property type="match status" value="1"/>
</dbReference>
<evidence type="ECO:0000256" key="7">
    <source>
        <dbReference type="ARBA" id="ARBA00023237"/>
    </source>
</evidence>
<dbReference type="AlphaFoldDB" id="B5CWA9"/>
<dbReference type="InterPro" id="IPR023997">
    <property type="entry name" value="TonB-dep_OMP_SusC/RagA_CS"/>
</dbReference>
<comment type="similarity">
    <text evidence="8 9">Belongs to the TonB-dependent receptor family.</text>
</comment>